<evidence type="ECO:0000256" key="2">
    <source>
        <dbReference type="ARBA" id="ARBA00022801"/>
    </source>
</evidence>
<comment type="similarity">
    <text evidence="1">Belongs to the glycosyl hydrolase 3 family.</text>
</comment>
<keyword evidence="3" id="KW-0732">Signal</keyword>
<dbReference type="PRINTS" id="PR00133">
    <property type="entry name" value="GLHYDRLASE3"/>
</dbReference>
<dbReference type="Gene3D" id="3.40.50.1700">
    <property type="entry name" value="Glycoside hydrolase family 3 C-terminal domain"/>
    <property type="match status" value="1"/>
</dbReference>
<reference evidence="5" key="1">
    <citation type="submission" date="2022-04" db="EMBL/GenBank/DDBJ databases">
        <title>Tomato heritable bacteria conferring resistance against bacterial wilt.</title>
        <authorList>
            <person name="Yin J."/>
        </authorList>
    </citation>
    <scope>NUCLEOTIDE SEQUENCE</scope>
    <source>
        <strain evidence="5">Cra20</strain>
    </source>
</reference>
<dbReference type="InterPro" id="IPR036881">
    <property type="entry name" value="Glyco_hydro_3_C_sf"/>
</dbReference>
<gene>
    <name evidence="5" type="ORF">MZO42_19620</name>
</gene>
<organism evidence="5">
    <name type="scientific">Sphingomonas psychrotolerans</name>
    <dbReference type="NCBI Taxonomy" id="1327635"/>
    <lineage>
        <taxon>Bacteria</taxon>
        <taxon>Pseudomonadati</taxon>
        <taxon>Pseudomonadota</taxon>
        <taxon>Alphaproteobacteria</taxon>
        <taxon>Sphingomonadales</taxon>
        <taxon>Sphingomonadaceae</taxon>
        <taxon>Sphingomonas</taxon>
    </lineage>
</organism>
<feature type="domain" description="Fibronectin type III-like" evidence="4">
    <location>
        <begin position="666"/>
        <end position="730"/>
    </location>
</feature>
<comment type="caution">
    <text evidence="5">The sequence shown here is derived from an EMBL/GenBank/DDBJ whole genome shotgun (WGS) entry which is preliminary data.</text>
</comment>
<evidence type="ECO:0000313" key="5">
    <source>
        <dbReference type="EMBL" id="MDT8760915.1"/>
    </source>
</evidence>
<dbReference type="InterPro" id="IPR013783">
    <property type="entry name" value="Ig-like_fold"/>
</dbReference>
<feature type="chain" id="PRO_5046667980" evidence="3">
    <location>
        <begin position="23"/>
        <end position="749"/>
    </location>
</feature>
<sequence>MIARRLSVAVAVLVSVAPIALAAQQTPPAGAAQPWRDRSRSAEARADALVKAMTREEKLRYVHGLFPPMAKPAPSDMIPSAGYVPGVPRLGIPTLRESDASLGVANQVEQRKGDTATALPSSLTTAATFDVEMARRGGAMIGAEARAKTFNVLLAGGVNLTRDAWNGRNFEYLGEDPLLAGEMAGASIDGIQSNHIVSTVKHFILNSQETGRAVLNARIDEAALRESDLLAFELAIARGKPGSVMCAYNRINGDYACESRRMLTDVLRGDWRYPGWVMSDWGAVHSTVKAAQAGLDQQSGQELDSAMFFGPPLDAALKAGTVSEARLDEMVRRILTGVIASGLYDDPTPTSAQPIDYEAHAAVAQRVAEAGIVLLRNQGDVLPLARTAKKIVLIGGHADVGVLSGGGSSQVRSVGGVPVEIPLTSGAAASFARITWHNSSPLRAIRALAPRAQLRYVDGSDPAAAAAAARSADIAIVFATHWTTEAQDPPSLALPDGQDALIAAVAKANARTVVVLETGGPVLMPWIDQVPAVIQAWYPGQRGGEALAAILFGAVNPSGRLPISFPRTVEQLPRPAPVVPAGGMPDSASNAGAGDGSAIPAWDVDYSEGANVGYRWYAARRDKPLFPFGYGLSYTRFSFSGASFDGGTTPGVRFTVRNDGKRAGAVVPQLYVTAPDGAPLRLAGWKRQWLEPGQSAQLTLRADRHALARWQQSGWAVAGGKYRLTLAQDAEHPISEGTVEIPADEKRGS</sequence>
<feature type="signal peptide" evidence="3">
    <location>
        <begin position="1"/>
        <end position="22"/>
    </location>
</feature>
<evidence type="ECO:0000256" key="3">
    <source>
        <dbReference type="SAM" id="SignalP"/>
    </source>
</evidence>
<dbReference type="InterPro" id="IPR050288">
    <property type="entry name" value="Cellulose_deg_GH3"/>
</dbReference>
<dbReference type="InterPro" id="IPR036962">
    <property type="entry name" value="Glyco_hydro_3_N_sf"/>
</dbReference>
<dbReference type="InterPro" id="IPR017853">
    <property type="entry name" value="GH"/>
</dbReference>
<dbReference type="InterPro" id="IPR002772">
    <property type="entry name" value="Glyco_hydro_3_C"/>
</dbReference>
<dbReference type="PANTHER" id="PTHR42715">
    <property type="entry name" value="BETA-GLUCOSIDASE"/>
    <property type="match status" value="1"/>
</dbReference>
<keyword evidence="2" id="KW-0378">Hydrolase</keyword>
<protein>
    <submittedName>
        <fullName evidence="5">Beta-glucosidase</fullName>
    </submittedName>
</protein>
<dbReference type="Pfam" id="PF14310">
    <property type="entry name" value="Fn3-like"/>
    <property type="match status" value="1"/>
</dbReference>
<dbReference type="InterPro" id="IPR001764">
    <property type="entry name" value="Glyco_hydro_3_N"/>
</dbReference>
<proteinExistence type="inferred from homology"/>
<dbReference type="EMBL" id="JALMLT010000006">
    <property type="protein sequence ID" value="MDT8760915.1"/>
    <property type="molecule type" value="Genomic_DNA"/>
</dbReference>
<dbReference type="Pfam" id="PF00933">
    <property type="entry name" value="Glyco_hydro_3"/>
    <property type="match status" value="1"/>
</dbReference>
<evidence type="ECO:0000259" key="4">
    <source>
        <dbReference type="SMART" id="SM01217"/>
    </source>
</evidence>
<dbReference type="SMART" id="SM01217">
    <property type="entry name" value="Fn3_like"/>
    <property type="match status" value="1"/>
</dbReference>
<dbReference type="Pfam" id="PF01915">
    <property type="entry name" value="Glyco_hydro_3_C"/>
    <property type="match status" value="1"/>
</dbReference>
<name>A0ABU3N8S3_9SPHN</name>
<accession>A0ABU3N8S3</accession>
<dbReference type="Gene3D" id="2.60.40.10">
    <property type="entry name" value="Immunoglobulins"/>
    <property type="match status" value="1"/>
</dbReference>
<evidence type="ECO:0000256" key="1">
    <source>
        <dbReference type="ARBA" id="ARBA00005336"/>
    </source>
</evidence>
<dbReference type="SUPFAM" id="SSF51445">
    <property type="entry name" value="(Trans)glycosidases"/>
    <property type="match status" value="1"/>
</dbReference>
<dbReference type="InterPro" id="IPR026891">
    <property type="entry name" value="Fn3-like"/>
</dbReference>
<dbReference type="Gene3D" id="3.20.20.300">
    <property type="entry name" value="Glycoside hydrolase, family 3, N-terminal domain"/>
    <property type="match status" value="1"/>
</dbReference>
<dbReference type="SUPFAM" id="SSF52279">
    <property type="entry name" value="Beta-D-glucan exohydrolase, C-terminal domain"/>
    <property type="match status" value="1"/>
</dbReference>
<dbReference type="PANTHER" id="PTHR42715:SF10">
    <property type="entry name" value="BETA-GLUCOSIDASE"/>
    <property type="match status" value="1"/>
</dbReference>